<proteinExistence type="predicted"/>
<feature type="transmembrane region" description="Helical" evidence="1">
    <location>
        <begin position="311"/>
        <end position="335"/>
    </location>
</feature>
<dbReference type="Proteomes" id="UP001179501">
    <property type="component" value="Chromosome"/>
</dbReference>
<dbReference type="EMBL" id="CP116614">
    <property type="protein sequence ID" value="WCG03984.1"/>
    <property type="molecule type" value="Genomic_DNA"/>
</dbReference>
<sequence length="397" mass="44730">MPNPRYNNQFISRELFDFYRQTGRPYEGFVKGEGYAYTQKGAMATSFSTAYNPSNPFCQGSGFYNFCTTQVLDTSPEAIVRSLELTPNDLMSLLVRKEINGSLVINMGNGKLIKLSDPGKSSVNISIHDNGVDLMLDMQIVDKALQQEYNFQCKLRDMPAFFSPDVLRYLTVSNSGQTSLQMPTAANDYRSLQKQNADMDWVGITGKANSLAGFYTGYREGRLVRYRSIFDNSPSEWYAKNKQWRPISKGANQYTGSKKAVLKAAKGYRVAGRAFFYIGIAVSITEGSIAYQEKGWAGVIKPGVDVLMGTLATFGGPIGLGIGITYFVFDAVGFFDRPTIRIRELPHKDPSIFERDKTYVAPRIHLELEQMKLKKHLPMREQPVFRQGSKDPLRRKY</sequence>
<evidence type="ECO:0000313" key="2">
    <source>
        <dbReference type="EMBL" id="WCG03984.1"/>
    </source>
</evidence>
<keyword evidence="1" id="KW-0812">Transmembrane</keyword>
<name>A0AAE9XKB8_PORGN</name>
<gene>
    <name evidence="2" type="ORF">NY151_04445</name>
</gene>
<evidence type="ECO:0000313" key="3">
    <source>
        <dbReference type="Proteomes" id="UP001179501"/>
    </source>
</evidence>
<dbReference type="RefSeq" id="WP_077084002.1">
    <property type="nucleotide sequence ID" value="NZ_CP024598.1"/>
</dbReference>
<reference evidence="2" key="1">
    <citation type="submission" date="2023-01" db="EMBL/GenBank/DDBJ databases">
        <title>Phages are important unrecognized players in the ecology of the oral pathogen Porphyromonas gingivalis.</title>
        <authorList>
            <person name="Matrishin C.B."/>
            <person name="Kauffman K.M."/>
        </authorList>
    </citation>
    <scope>NUCLEOTIDE SEQUENCE</scope>
    <source>
        <strain evidence="2">ATCC 49417</strain>
    </source>
</reference>
<keyword evidence="1" id="KW-1133">Transmembrane helix</keyword>
<organism evidence="2 3">
    <name type="scientific">Porphyromonas gingivalis</name>
    <name type="common">Bacteroides gingivalis</name>
    <dbReference type="NCBI Taxonomy" id="837"/>
    <lineage>
        <taxon>Bacteria</taxon>
        <taxon>Pseudomonadati</taxon>
        <taxon>Bacteroidota</taxon>
        <taxon>Bacteroidia</taxon>
        <taxon>Bacteroidales</taxon>
        <taxon>Porphyromonadaceae</taxon>
        <taxon>Porphyromonas</taxon>
    </lineage>
</organism>
<dbReference type="AlphaFoldDB" id="A0AAE9XKB8"/>
<protein>
    <submittedName>
        <fullName evidence="2">Uncharacterized protein</fullName>
    </submittedName>
</protein>
<evidence type="ECO:0000256" key="1">
    <source>
        <dbReference type="SAM" id="Phobius"/>
    </source>
</evidence>
<feature type="transmembrane region" description="Helical" evidence="1">
    <location>
        <begin position="274"/>
        <end position="291"/>
    </location>
</feature>
<keyword evidence="1" id="KW-0472">Membrane</keyword>
<accession>A0AAE9XKB8</accession>